<dbReference type="HOGENOM" id="CLU_010144_0_0_1"/>
<dbReference type="InterPro" id="IPR001841">
    <property type="entry name" value="Znf_RING"/>
</dbReference>
<evidence type="ECO:0000256" key="5">
    <source>
        <dbReference type="SAM" id="MobiDB-lite"/>
    </source>
</evidence>
<dbReference type="SUPFAM" id="SSF57850">
    <property type="entry name" value="RING/U-box"/>
    <property type="match status" value="1"/>
</dbReference>
<keyword evidence="1" id="KW-0479">Metal-binding</keyword>
<dbReference type="STRING" id="240176.A8P5C3"/>
<accession>A8P5C3</accession>
<evidence type="ECO:0000256" key="4">
    <source>
        <dbReference type="PROSITE-ProRule" id="PRU00175"/>
    </source>
</evidence>
<dbReference type="InterPro" id="IPR035979">
    <property type="entry name" value="RBD_domain_sf"/>
</dbReference>
<keyword evidence="2 4" id="KW-0863">Zinc-finger</keyword>
<dbReference type="Proteomes" id="UP000001861">
    <property type="component" value="Unassembled WGS sequence"/>
</dbReference>
<feature type="domain" description="RING-type" evidence="6">
    <location>
        <begin position="478"/>
        <end position="522"/>
    </location>
</feature>
<dbReference type="InParanoid" id="A8P5C3"/>
<dbReference type="InterPro" id="IPR013083">
    <property type="entry name" value="Znf_RING/FYVE/PHD"/>
</dbReference>
<proteinExistence type="predicted"/>
<evidence type="ECO:0000259" key="6">
    <source>
        <dbReference type="PROSITE" id="PS50089"/>
    </source>
</evidence>
<feature type="region of interest" description="Disordered" evidence="5">
    <location>
        <begin position="180"/>
        <end position="205"/>
    </location>
</feature>
<dbReference type="RefSeq" id="XP_001838907.2">
    <property type="nucleotide sequence ID" value="XM_001838855.2"/>
</dbReference>
<feature type="compositionally biased region" description="Polar residues" evidence="5">
    <location>
        <begin position="1"/>
        <end position="16"/>
    </location>
</feature>
<dbReference type="InterPro" id="IPR017907">
    <property type="entry name" value="Znf_RING_CS"/>
</dbReference>
<keyword evidence="3" id="KW-0862">Zinc</keyword>
<feature type="compositionally biased region" description="Low complexity" evidence="5">
    <location>
        <begin position="17"/>
        <end position="28"/>
    </location>
</feature>
<dbReference type="GeneID" id="6015502"/>
<evidence type="ECO:0000256" key="1">
    <source>
        <dbReference type="ARBA" id="ARBA00022723"/>
    </source>
</evidence>
<evidence type="ECO:0000256" key="3">
    <source>
        <dbReference type="ARBA" id="ARBA00022833"/>
    </source>
</evidence>
<feature type="region of interest" description="Disordered" evidence="5">
    <location>
        <begin position="1"/>
        <end position="78"/>
    </location>
</feature>
<dbReference type="AlphaFoldDB" id="A8P5C3"/>
<feature type="compositionally biased region" description="Basic and acidic residues" evidence="5">
    <location>
        <begin position="142"/>
        <end position="152"/>
    </location>
</feature>
<dbReference type="InterPro" id="IPR012677">
    <property type="entry name" value="Nucleotide-bd_a/b_plait_sf"/>
</dbReference>
<dbReference type="GO" id="GO:0003676">
    <property type="term" value="F:nucleic acid binding"/>
    <property type="evidence" value="ECO:0007669"/>
    <property type="project" value="InterPro"/>
</dbReference>
<dbReference type="Gene3D" id="3.30.40.10">
    <property type="entry name" value="Zinc/RING finger domain, C3HC4 (zinc finger)"/>
    <property type="match status" value="1"/>
</dbReference>
<dbReference type="Gene3D" id="3.30.70.330">
    <property type="match status" value="1"/>
</dbReference>
<feature type="region of interest" description="Disordered" evidence="5">
    <location>
        <begin position="691"/>
        <end position="710"/>
    </location>
</feature>
<dbReference type="OrthoDB" id="336240at2759"/>
<comment type="caution">
    <text evidence="7">The sequence shown here is derived from an EMBL/GenBank/DDBJ whole genome shotgun (WGS) entry which is preliminary data.</text>
</comment>
<evidence type="ECO:0000313" key="8">
    <source>
        <dbReference type="Proteomes" id="UP000001861"/>
    </source>
</evidence>
<reference evidence="7 8" key="1">
    <citation type="journal article" date="2010" name="Proc. Natl. Acad. Sci. U.S.A.">
        <title>Insights into evolution of multicellular fungi from the assembled chromosomes of the mushroom Coprinopsis cinerea (Coprinus cinereus).</title>
        <authorList>
            <person name="Stajich J.E."/>
            <person name="Wilke S.K."/>
            <person name="Ahren D."/>
            <person name="Au C.H."/>
            <person name="Birren B.W."/>
            <person name="Borodovsky M."/>
            <person name="Burns C."/>
            <person name="Canback B."/>
            <person name="Casselton L.A."/>
            <person name="Cheng C.K."/>
            <person name="Deng J."/>
            <person name="Dietrich F.S."/>
            <person name="Fargo D.C."/>
            <person name="Farman M.L."/>
            <person name="Gathman A.C."/>
            <person name="Goldberg J."/>
            <person name="Guigo R."/>
            <person name="Hoegger P.J."/>
            <person name="Hooker J.B."/>
            <person name="Huggins A."/>
            <person name="James T.Y."/>
            <person name="Kamada T."/>
            <person name="Kilaru S."/>
            <person name="Kodira C."/>
            <person name="Kues U."/>
            <person name="Kupfer D."/>
            <person name="Kwan H.S."/>
            <person name="Lomsadze A."/>
            <person name="Li W."/>
            <person name="Lilly W.W."/>
            <person name="Ma L.J."/>
            <person name="Mackey A.J."/>
            <person name="Manning G."/>
            <person name="Martin F."/>
            <person name="Muraguchi H."/>
            <person name="Natvig D.O."/>
            <person name="Palmerini H."/>
            <person name="Ramesh M.A."/>
            <person name="Rehmeyer C.J."/>
            <person name="Roe B.A."/>
            <person name="Shenoy N."/>
            <person name="Stanke M."/>
            <person name="Ter-Hovhannisyan V."/>
            <person name="Tunlid A."/>
            <person name="Velagapudi R."/>
            <person name="Vision T.J."/>
            <person name="Zeng Q."/>
            <person name="Zolan M.E."/>
            <person name="Pukkila P.J."/>
        </authorList>
    </citation>
    <scope>NUCLEOTIDE SEQUENCE [LARGE SCALE GENOMIC DNA]</scope>
    <source>
        <strain evidence="8">Okayama-7 / 130 / ATCC MYA-4618 / FGSC 9003</strain>
    </source>
</reference>
<protein>
    <recommendedName>
        <fullName evidence="6">RING-type domain-containing protein</fullName>
    </recommendedName>
</protein>
<evidence type="ECO:0000256" key="2">
    <source>
        <dbReference type="ARBA" id="ARBA00022771"/>
    </source>
</evidence>
<dbReference type="SUPFAM" id="SSF54928">
    <property type="entry name" value="RNA-binding domain, RBD"/>
    <property type="match status" value="1"/>
</dbReference>
<feature type="region of interest" description="Disordered" evidence="5">
    <location>
        <begin position="876"/>
        <end position="901"/>
    </location>
</feature>
<dbReference type="VEuPathDB" id="FungiDB:CC1G_05460"/>
<feature type="region of interest" description="Disordered" evidence="5">
    <location>
        <begin position="127"/>
        <end position="158"/>
    </location>
</feature>
<dbReference type="PROSITE" id="PS50089">
    <property type="entry name" value="ZF_RING_2"/>
    <property type="match status" value="1"/>
</dbReference>
<dbReference type="eggNOG" id="ENOG502RY8V">
    <property type="taxonomic scope" value="Eukaryota"/>
</dbReference>
<keyword evidence="8" id="KW-1185">Reference proteome</keyword>
<feature type="compositionally biased region" description="Polar residues" evidence="5">
    <location>
        <begin position="876"/>
        <end position="886"/>
    </location>
</feature>
<dbReference type="SMART" id="SM00184">
    <property type="entry name" value="RING"/>
    <property type="match status" value="1"/>
</dbReference>
<dbReference type="OMA" id="MECAMCH"/>
<dbReference type="GO" id="GO:0008270">
    <property type="term" value="F:zinc ion binding"/>
    <property type="evidence" value="ECO:0007669"/>
    <property type="project" value="UniProtKB-KW"/>
</dbReference>
<feature type="region of interest" description="Disordered" evidence="5">
    <location>
        <begin position="915"/>
        <end position="934"/>
    </location>
</feature>
<gene>
    <name evidence="7" type="ORF">CC1G_05460</name>
</gene>
<evidence type="ECO:0000313" key="7">
    <source>
        <dbReference type="EMBL" id="EAU82838.2"/>
    </source>
</evidence>
<feature type="compositionally biased region" description="Low complexity" evidence="5">
    <location>
        <begin position="887"/>
        <end position="901"/>
    </location>
</feature>
<sequence length="962" mass="103919">MASAFQSFSVPTSPAVSRSNDNSNNNSNKGSRQPVTPQRLPQQRHHQHRYSHSAFYKSPNTPSSDSTTGSSTLTTPDNTSFLSKKRLVAGRSPDVHRNSSIDSLDAKDKSLADLAQNWRVRANQHGIKVSPSAKNANANDSHFGDDEADKTMSDVGNDSSILSNDEALLPPAFLSYHRRSSSHTAVTRPRAQSHASLPENRGIATSPCATRNANCSLPLPVSPVRPRRALASLNPTDNILCTPPPNRVLSSQLKMKGSLTDPPQPRKREAFGNVTLPAANLARANMSMNINLGNKSLELFDINEHDLEYETELQATEEPYDESFSLDLQNHTANIFGYSGNPQQQEAAFRSSPNPFADPFHFDSNSAGSTNVLSSIAESVEHHFHTLQHPPNLRYSPPNYFTSGEPLYAQRAPPAFPKPTYAPLPQTMMPMPVPVQPAFVGAPPLGGTIPGFPAISNVIHNEGLAPPKVELAEPPTDCSVCLVSHPSSLAILQPCGHPLCSGCLTSALNIVGEKDMECAVCKTAVADFKLVTVKNPGNAKPGAKSKLNTDKSIGDHFFAPPKLDLGASLINAEHKELDSAFDFGFDFAEGIRASTPKLEQQMNLGGAGGMELSLSTSSQRSVGAPGKGKVVLRIDNVPWDITPRQIVSWLQQPVERVHVLLDSKGKTLSHAYVEVKDSTVAGAILRGETAHPNASGRRERGSVLGKGKRARGVTITRSSEEELMMNLFPSWRGRFDGARPSLAGLEGEAIIRALEGGLLTEGDLASLRRLIQEPDSHFLKVPVLPFYSLLSILSKFPTDVDSRVFWSSGIRDKLFELCVTGLQALISRVDRSGRNPEYTVDLVLDLAKAVMNCKVFTAPHVQKVVDLLHANSLPTPTMDQPSLSVDTSGETSGHSESGSISSLLRTPDYRQALPSLAKPKEVTSFNTPKEGAADRPFDDLAKEFGVDSQLVQALAQRLAALA</sequence>
<dbReference type="PROSITE" id="PS00518">
    <property type="entry name" value="ZF_RING_1"/>
    <property type="match status" value="1"/>
</dbReference>
<dbReference type="KEGG" id="cci:CC1G_05460"/>
<feature type="compositionally biased region" description="Low complexity" evidence="5">
    <location>
        <begin position="58"/>
        <end position="78"/>
    </location>
</feature>
<name>A8P5C3_COPC7</name>
<dbReference type="EMBL" id="AACS02000011">
    <property type="protein sequence ID" value="EAU82838.2"/>
    <property type="molecule type" value="Genomic_DNA"/>
</dbReference>
<organism evidence="7 8">
    <name type="scientific">Coprinopsis cinerea (strain Okayama-7 / 130 / ATCC MYA-4618 / FGSC 9003)</name>
    <name type="common">Inky cap fungus</name>
    <name type="synonym">Hormographiella aspergillata</name>
    <dbReference type="NCBI Taxonomy" id="240176"/>
    <lineage>
        <taxon>Eukaryota</taxon>
        <taxon>Fungi</taxon>
        <taxon>Dikarya</taxon>
        <taxon>Basidiomycota</taxon>
        <taxon>Agaricomycotina</taxon>
        <taxon>Agaricomycetes</taxon>
        <taxon>Agaricomycetidae</taxon>
        <taxon>Agaricales</taxon>
        <taxon>Agaricineae</taxon>
        <taxon>Psathyrellaceae</taxon>
        <taxon>Coprinopsis</taxon>
    </lineage>
</organism>
<feature type="compositionally biased region" description="Basic residues" evidence="5">
    <location>
        <begin position="42"/>
        <end position="51"/>
    </location>
</feature>